<gene>
    <name evidence="3" type="primary">LOC111084707</name>
</gene>
<organism evidence="2 3">
    <name type="scientific">Limulus polyphemus</name>
    <name type="common">Atlantic horseshoe crab</name>
    <dbReference type="NCBI Taxonomy" id="6850"/>
    <lineage>
        <taxon>Eukaryota</taxon>
        <taxon>Metazoa</taxon>
        <taxon>Ecdysozoa</taxon>
        <taxon>Arthropoda</taxon>
        <taxon>Chelicerata</taxon>
        <taxon>Merostomata</taxon>
        <taxon>Xiphosura</taxon>
        <taxon>Limulidae</taxon>
        <taxon>Limulus</taxon>
    </lineage>
</organism>
<name>A0ABM1S066_LIMPO</name>
<dbReference type="SUPFAM" id="SSF53167">
    <property type="entry name" value="Purine and uridine phosphorylases"/>
    <property type="match status" value="1"/>
</dbReference>
<dbReference type="Proteomes" id="UP000694941">
    <property type="component" value="Unplaced"/>
</dbReference>
<dbReference type="Gene3D" id="3.40.50.1580">
    <property type="entry name" value="Nucleoside phosphorylase domain"/>
    <property type="match status" value="1"/>
</dbReference>
<dbReference type="RefSeq" id="XP_022237021.1">
    <property type="nucleotide sequence ID" value="XM_022381313.1"/>
</dbReference>
<feature type="domain" description="Nucleoside phosphorylase" evidence="1">
    <location>
        <begin position="8"/>
        <end position="99"/>
    </location>
</feature>
<protein>
    <submittedName>
        <fullName evidence="3">Uridine phosphorylase 2-like</fullName>
    </submittedName>
</protein>
<keyword evidence="2" id="KW-1185">Reference proteome</keyword>
<feature type="non-terminal residue" evidence="3">
    <location>
        <position position="99"/>
    </location>
</feature>
<dbReference type="GeneID" id="111084707"/>
<sequence length="99" mass="11004">MSAFSGQFVCMGGTPKRMESFARFIQKELNIKLPTGTVLEDISRYSYRYSMFKVGPVLSISHGMGIPSVSIMLHEVIKLMYHAQCGDVTFFRIGTCGGI</sequence>
<proteinExistence type="predicted"/>
<evidence type="ECO:0000313" key="2">
    <source>
        <dbReference type="Proteomes" id="UP000694941"/>
    </source>
</evidence>
<reference evidence="3" key="1">
    <citation type="submission" date="2025-08" db="UniProtKB">
        <authorList>
            <consortium name="RefSeq"/>
        </authorList>
    </citation>
    <scope>IDENTIFICATION</scope>
    <source>
        <tissue evidence="3">Muscle</tissue>
    </source>
</reference>
<dbReference type="InterPro" id="IPR000845">
    <property type="entry name" value="Nucleoside_phosphorylase_d"/>
</dbReference>
<dbReference type="PANTHER" id="PTHR43691">
    <property type="entry name" value="URIDINE PHOSPHORYLASE"/>
    <property type="match status" value="1"/>
</dbReference>
<dbReference type="PANTHER" id="PTHR43691:SF11">
    <property type="entry name" value="FI09636P-RELATED"/>
    <property type="match status" value="1"/>
</dbReference>
<accession>A0ABM1S066</accession>
<dbReference type="Pfam" id="PF01048">
    <property type="entry name" value="PNP_UDP_1"/>
    <property type="match status" value="1"/>
</dbReference>
<dbReference type="InterPro" id="IPR035994">
    <property type="entry name" value="Nucleoside_phosphorylase_sf"/>
</dbReference>
<evidence type="ECO:0000259" key="1">
    <source>
        <dbReference type="Pfam" id="PF01048"/>
    </source>
</evidence>
<evidence type="ECO:0000313" key="3">
    <source>
        <dbReference type="RefSeq" id="XP_022237021.1"/>
    </source>
</evidence>